<gene>
    <name evidence="1" type="ORF">EDC52_10532</name>
</gene>
<evidence type="ECO:0000313" key="1">
    <source>
        <dbReference type="EMBL" id="TCV95430.1"/>
    </source>
</evidence>
<dbReference type="AlphaFoldDB" id="A0A4R3YSH3"/>
<reference evidence="1 2" key="1">
    <citation type="submission" date="2019-03" db="EMBL/GenBank/DDBJ databases">
        <title>Genomic Encyclopedia of Type Strains, Phase IV (KMG-IV): sequencing the most valuable type-strain genomes for metagenomic binning, comparative biology and taxonomic classification.</title>
        <authorList>
            <person name="Goeker M."/>
        </authorList>
    </citation>
    <scope>NUCLEOTIDE SEQUENCE [LARGE SCALE GENOMIC DNA]</scope>
    <source>
        <strain evidence="1 2">DSM 19580</strain>
    </source>
</reference>
<protein>
    <submittedName>
        <fullName evidence="1">Uncharacterized protein DUF3261</fullName>
    </submittedName>
</protein>
<comment type="caution">
    <text evidence="1">The sequence shown here is derived from an EMBL/GenBank/DDBJ whole genome shotgun (WGS) entry which is preliminary data.</text>
</comment>
<organism evidence="1 2">
    <name type="scientific">Biostraticola tofi</name>
    <dbReference type="NCBI Taxonomy" id="466109"/>
    <lineage>
        <taxon>Bacteria</taxon>
        <taxon>Pseudomonadati</taxon>
        <taxon>Pseudomonadota</taxon>
        <taxon>Gammaproteobacteria</taxon>
        <taxon>Enterobacterales</taxon>
        <taxon>Bruguierivoracaceae</taxon>
        <taxon>Biostraticola</taxon>
    </lineage>
</organism>
<name>A0A4R3YSH3_9GAMM</name>
<dbReference type="RefSeq" id="WP_131865543.1">
    <property type="nucleotide sequence ID" value="NZ_SMCR01000005.1"/>
</dbReference>
<dbReference type="Pfam" id="PF11659">
    <property type="entry name" value="DUF3261"/>
    <property type="match status" value="1"/>
</dbReference>
<dbReference type="InterPro" id="IPR021675">
    <property type="entry name" value="DUF3261"/>
</dbReference>
<proteinExistence type="predicted"/>
<dbReference type="PROSITE" id="PS51257">
    <property type="entry name" value="PROKAR_LIPOPROTEIN"/>
    <property type="match status" value="1"/>
</dbReference>
<accession>A0A4R3YSH3</accession>
<dbReference type="OrthoDB" id="6228084at2"/>
<dbReference type="EMBL" id="SMCR01000005">
    <property type="protein sequence ID" value="TCV95430.1"/>
    <property type="molecule type" value="Genomic_DNA"/>
</dbReference>
<dbReference type="Proteomes" id="UP000295719">
    <property type="component" value="Unassembled WGS sequence"/>
</dbReference>
<sequence>MTIARFIIMLSLIAGLSACTSRSKPPSAWLQPGVSVSLPAPGISPAINQQQLLTATVNGQQHSLLVLLNADRQKLTLVGLSALGIRLFRLSYDDRGIHTEQSLVLPQLPPPNQVLADIMLSYWPRSDWQPLLPKGWSLTDDDRQRILTDKQGQVVSTITYAFFQGERQPVIVENRVFHYRIAIQRLAQ</sequence>
<keyword evidence="2" id="KW-1185">Reference proteome</keyword>
<evidence type="ECO:0000313" key="2">
    <source>
        <dbReference type="Proteomes" id="UP000295719"/>
    </source>
</evidence>